<sequence>MLARILLCKIHGKMKISASPSLLCITPHSLCTRTTQKVQDPYPDQPNSAYYDDLIADAGRARDFNKLQYLLNKRNKDGCFNTSSTFNFITNYDNDLSILDTLTETISNLDKGFARKNAFDALIARLCKLNQIQISLRVIKVMIHGNHGINACTFHPILSALTRKKEMEEALRVLALMREIRIPPDVSSYNYLLTAYCVKGDLSAAAGILTTIQEEKLEADSRTYDAMVLGACKAGRVEGGLALLRRMEEEGMPALYSTHAHVINGLVKLGYFAQAVKFVLSVAERDKALDAQNFGHLGRFLMKRRRFEEAKLVFGEMDKRGLVMGSKLREDYLCLIQ</sequence>
<dbReference type="InterPro" id="IPR002885">
    <property type="entry name" value="PPR_rpt"/>
</dbReference>
<evidence type="ECO:0008006" key="6">
    <source>
        <dbReference type="Google" id="ProtNLM"/>
    </source>
</evidence>
<dbReference type="NCBIfam" id="TIGR00756">
    <property type="entry name" value="PPR"/>
    <property type="match status" value="2"/>
</dbReference>
<feature type="repeat" description="PPR" evidence="3">
    <location>
        <begin position="220"/>
        <end position="254"/>
    </location>
</feature>
<evidence type="ECO:0000313" key="5">
    <source>
        <dbReference type="Proteomes" id="UP001141806"/>
    </source>
</evidence>
<dbReference type="Gene3D" id="1.25.40.10">
    <property type="entry name" value="Tetratricopeptide repeat domain"/>
    <property type="match status" value="1"/>
</dbReference>
<feature type="repeat" description="PPR" evidence="3">
    <location>
        <begin position="185"/>
        <end position="219"/>
    </location>
</feature>
<evidence type="ECO:0000256" key="3">
    <source>
        <dbReference type="PROSITE-ProRule" id="PRU00708"/>
    </source>
</evidence>
<dbReference type="PROSITE" id="PS51375">
    <property type="entry name" value="PPR"/>
    <property type="match status" value="3"/>
</dbReference>
<feature type="repeat" description="PPR" evidence="3">
    <location>
        <begin position="150"/>
        <end position="184"/>
    </location>
</feature>
<name>A0A9Q0KJV8_9MAGN</name>
<keyword evidence="2" id="KW-0677">Repeat</keyword>
<dbReference type="Proteomes" id="UP001141806">
    <property type="component" value="Unassembled WGS sequence"/>
</dbReference>
<evidence type="ECO:0000256" key="2">
    <source>
        <dbReference type="ARBA" id="ARBA00022737"/>
    </source>
</evidence>
<comment type="caution">
    <text evidence="4">The sequence shown here is derived from an EMBL/GenBank/DDBJ whole genome shotgun (WGS) entry which is preliminary data.</text>
</comment>
<evidence type="ECO:0000256" key="1">
    <source>
        <dbReference type="ARBA" id="ARBA00007626"/>
    </source>
</evidence>
<dbReference type="OrthoDB" id="185373at2759"/>
<gene>
    <name evidence="4" type="ORF">NE237_005047</name>
</gene>
<dbReference type="Pfam" id="PF13041">
    <property type="entry name" value="PPR_2"/>
    <property type="match status" value="1"/>
</dbReference>
<dbReference type="PANTHER" id="PTHR47941">
    <property type="entry name" value="PENTATRICOPEPTIDE REPEAT-CONTAINING PROTEIN 3, MITOCHONDRIAL"/>
    <property type="match status" value="1"/>
</dbReference>
<keyword evidence="5" id="KW-1185">Reference proteome</keyword>
<dbReference type="AlphaFoldDB" id="A0A9Q0KJV8"/>
<dbReference type="EMBL" id="JAMYWD010000005">
    <property type="protein sequence ID" value="KAJ4971948.1"/>
    <property type="molecule type" value="Genomic_DNA"/>
</dbReference>
<dbReference type="Pfam" id="PF01535">
    <property type="entry name" value="PPR"/>
    <property type="match status" value="2"/>
</dbReference>
<accession>A0A9Q0KJV8</accession>
<reference evidence="4" key="1">
    <citation type="journal article" date="2023" name="Plant J.">
        <title>The genome of the king protea, Protea cynaroides.</title>
        <authorList>
            <person name="Chang J."/>
            <person name="Duong T.A."/>
            <person name="Schoeman C."/>
            <person name="Ma X."/>
            <person name="Roodt D."/>
            <person name="Barker N."/>
            <person name="Li Z."/>
            <person name="Van de Peer Y."/>
            <person name="Mizrachi E."/>
        </authorList>
    </citation>
    <scope>NUCLEOTIDE SEQUENCE</scope>
    <source>
        <tissue evidence="4">Young leaves</tissue>
    </source>
</reference>
<dbReference type="InterPro" id="IPR011990">
    <property type="entry name" value="TPR-like_helical_dom_sf"/>
</dbReference>
<comment type="similarity">
    <text evidence="1">Belongs to the PPR family. P subfamily.</text>
</comment>
<protein>
    <recommendedName>
        <fullName evidence="6">Pentatricopeptide repeat-containing protein</fullName>
    </recommendedName>
</protein>
<proteinExistence type="inferred from homology"/>
<evidence type="ECO:0000313" key="4">
    <source>
        <dbReference type="EMBL" id="KAJ4971948.1"/>
    </source>
</evidence>
<organism evidence="4 5">
    <name type="scientific">Protea cynaroides</name>
    <dbReference type="NCBI Taxonomy" id="273540"/>
    <lineage>
        <taxon>Eukaryota</taxon>
        <taxon>Viridiplantae</taxon>
        <taxon>Streptophyta</taxon>
        <taxon>Embryophyta</taxon>
        <taxon>Tracheophyta</taxon>
        <taxon>Spermatophyta</taxon>
        <taxon>Magnoliopsida</taxon>
        <taxon>Proteales</taxon>
        <taxon>Proteaceae</taxon>
        <taxon>Protea</taxon>
    </lineage>
</organism>